<dbReference type="Proteomes" id="UP000183971">
    <property type="component" value="Unassembled WGS sequence"/>
</dbReference>
<dbReference type="AlphaFoldDB" id="A0A1L7UZE8"/>
<proteinExistence type="predicted"/>
<sequence>MASNETDADHQSRLNISLETGSTPYDEVIAFTERILNKNFETMFEMHKADMKDIMFNDEDVGLVNIEIDSPRLIIPGSKDQAYGKDVYYMLRFKSGYVETATGIQRKMDGWELAIPTVLNTEEVKPDKTIYKEIQIDETTHKAVSVAGTIYKFPGDYSVERLFAQLTTAQWSTPHPDLSLITDEKGKPMSITQYCNSPGGSKIWVLLSIVLGQWGNEQHIAGRSTLNVTFNLPEKRVNIQQPTYAPTDLYQQTYPYKCPQKGITEPKTSRTGEGFNALLWCEMVAGNVPPTTKQLEWRGNYVIPRRSYKGGDAIEGTFALSYKHFLEGHLLKRLQRLNQASQVANLWVSRSYDNEKQMFMTSWNYEVGNYNLNHTSEAFKFKRVETNKDYDDSVVTYEWDYNDKISDKDRNHAWAGHGGACSTTDHYTTTKVVLSWKIGSSVFDVTGHTDYVYDNTIFPNNNRVLDEKTGRLRYFYEMDWKIEVAITGIKDGRMSLDVRTPPGAQPQEVANLRVRQKPNELIEDRMWCPDGQEQEIRDQWLKRMRNCMTDIERDIEQEFESTAKFVYPGNGDLNFSNPVISRFGNVLAVVEHKPLDGKALTDGKYITVHPALKIPRVSQSKYEPIANTPSQGTPKPVVKLTWTIDPCEAVSEKKGPKFVLMGKNNTNDPVGLQYIWIRFTSGVGGPQLFKQEVINQVKSPYYVEPVKAVPKVPKEKSRLGKMWDNLPGSADDEGKMTDTSQPGDGKTEGAIKTLMTGSPAPPRSPRSDSVTPTDSGAEHIEGSGTITMTSSSPSSMNLMPIEVRFQSEAEGKHWWRLTIKPQKKGTGFAVQPGESIIVEMIDMDMGLADRYPIIIRENWLMLPELKKMTSPPNSDDFVINFQISPF</sequence>
<keyword evidence="3" id="KW-1185">Reference proteome</keyword>
<dbReference type="GeneID" id="42046944"/>
<evidence type="ECO:0000313" key="2">
    <source>
        <dbReference type="EMBL" id="CZR32172.1"/>
    </source>
</evidence>
<accession>A0A1L7UZE8</accession>
<organism evidence="2 3">
    <name type="scientific">Fusarium proliferatum (strain ET1)</name>
    <name type="common">Orchid endophyte fungus</name>
    <dbReference type="NCBI Taxonomy" id="1227346"/>
    <lineage>
        <taxon>Eukaryota</taxon>
        <taxon>Fungi</taxon>
        <taxon>Dikarya</taxon>
        <taxon>Ascomycota</taxon>
        <taxon>Pezizomycotina</taxon>
        <taxon>Sordariomycetes</taxon>
        <taxon>Hypocreomycetidae</taxon>
        <taxon>Hypocreales</taxon>
        <taxon>Nectriaceae</taxon>
        <taxon>Fusarium</taxon>
        <taxon>Fusarium fujikuroi species complex</taxon>
    </lineage>
</organism>
<comment type="caution">
    <text evidence="2">The sequence shown here is derived from an EMBL/GenBank/DDBJ whole genome shotgun (WGS) entry which is preliminary data.</text>
</comment>
<feature type="region of interest" description="Disordered" evidence="1">
    <location>
        <begin position="713"/>
        <end position="795"/>
    </location>
</feature>
<dbReference type="EMBL" id="FJOF01000001">
    <property type="protein sequence ID" value="CZR32172.1"/>
    <property type="molecule type" value="Genomic_DNA"/>
</dbReference>
<reference evidence="3" key="1">
    <citation type="journal article" date="2016" name="Genome Biol. Evol.">
        <title>Comparative 'omics' of the Fusarium fujikuroi species complex highlights differences in genetic potential and metabolite synthesis.</title>
        <authorList>
            <person name="Niehaus E.-M."/>
            <person name="Muensterkoetter M."/>
            <person name="Proctor R.H."/>
            <person name="Brown D.W."/>
            <person name="Sharon A."/>
            <person name="Idan Y."/>
            <person name="Oren-Young L."/>
            <person name="Sieber C.M."/>
            <person name="Novak O."/>
            <person name="Pencik A."/>
            <person name="Tarkowska D."/>
            <person name="Hromadova K."/>
            <person name="Freeman S."/>
            <person name="Maymon M."/>
            <person name="Elazar M."/>
            <person name="Youssef S.A."/>
            <person name="El-Shabrawy E.S.M."/>
            <person name="Shalaby A.B.A."/>
            <person name="Houterman P."/>
            <person name="Brock N.L."/>
            <person name="Burkhardt I."/>
            <person name="Tsavkelova E.A."/>
            <person name="Dickschat J.S."/>
            <person name="Galuszka P."/>
            <person name="Gueldener U."/>
            <person name="Tudzynski B."/>
        </authorList>
    </citation>
    <scope>NUCLEOTIDE SEQUENCE [LARGE SCALE GENOMIC DNA]</scope>
    <source>
        <strain evidence="3">ET1</strain>
    </source>
</reference>
<name>A0A1L7UZE8_FUSPR</name>
<protein>
    <submittedName>
        <fullName evidence="2">Uncharacterized protein</fullName>
    </submittedName>
</protein>
<evidence type="ECO:0000313" key="3">
    <source>
        <dbReference type="Proteomes" id="UP000183971"/>
    </source>
</evidence>
<feature type="compositionally biased region" description="Low complexity" evidence="1">
    <location>
        <begin position="782"/>
        <end position="795"/>
    </location>
</feature>
<dbReference type="VEuPathDB" id="FungiDB:FPRO_02058"/>
<evidence type="ECO:0000256" key="1">
    <source>
        <dbReference type="SAM" id="MobiDB-lite"/>
    </source>
</evidence>
<dbReference type="RefSeq" id="XP_031074416.1">
    <property type="nucleotide sequence ID" value="XM_031218459.1"/>
</dbReference>
<gene>
    <name evidence="2" type="ORF">FPRO_02058</name>
</gene>